<evidence type="ECO:0000313" key="2">
    <source>
        <dbReference type="Proteomes" id="UP000248987"/>
    </source>
</evidence>
<keyword evidence="2" id="KW-1185">Reference proteome</keyword>
<dbReference type="OrthoDB" id="1446682at2"/>
<sequence length="75" mass="8795">MGRPPTRPIKFRDGFYIEIRNKGKTTGIKIHRDTKEHMLRTIKEYELTKEVYILGESKNGKWVNKTPVLHVVEGD</sequence>
<dbReference type="Proteomes" id="UP000248987">
    <property type="component" value="Unassembled WGS sequence"/>
</dbReference>
<dbReference type="EMBL" id="QLLQ01000002">
    <property type="protein sequence ID" value="RAJ26770.1"/>
    <property type="molecule type" value="Genomic_DNA"/>
</dbReference>
<dbReference type="AlphaFoldDB" id="A0A1A7QZY4"/>
<dbReference type="RefSeq" id="WP_066435972.1">
    <property type="nucleotide sequence ID" value="NZ_LZRN01000030.1"/>
</dbReference>
<organism evidence="1 2">
    <name type="scientific">Gelidibacter algens</name>
    <dbReference type="NCBI Taxonomy" id="49280"/>
    <lineage>
        <taxon>Bacteria</taxon>
        <taxon>Pseudomonadati</taxon>
        <taxon>Bacteroidota</taxon>
        <taxon>Flavobacteriia</taxon>
        <taxon>Flavobacteriales</taxon>
        <taxon>Flavobacteriaceae</taxon>
        <taxon>Gelidibacter</taxon>
    </lineage>
</organism>
<accession>A0A1A7QZY4</accession>
<dbReference type="STRING" id="49280.A9996_13435"/>
<protein>
    <submittedName>
        <fullName evidence="1">Uncharacterized protein</fullName>
    </submittedName>
</protein>
<proteinExistence type="predicted"/>
<gene>
    <name evidence="1" type="ORF">LX77_01025</name>
</gene>
<name>A0A1A7QZY4_9FLAO</name>
<comment type="caution">
    <text evidence="1">The sequence shown here is derived from an EMBL/GenBank/DDBJ whole genome shotgun (WGS) entry which is preliminary data.</text>
</comment>
<reference evidence="1 2" key="1">
    <citation type="submission" date="2018-06" db="EMBL/GenBank/DDBJ databases">
        <title>Genomic Encyclopedia of Archaeal and Bacterial Type Strains, Phase II (KMG-II): from individual species to whole genera.</title>
        <authorList>
            <person name="Goeker M."/>
        </authorList>
    </citation>
    <scope>NUCLEOTIDE SEQUENCE [LARGE SCALE GENOMIC DNA]</scope>
    <source>
        <strain evidence="1 2">DSM 12408</strain>
    </source>
</reference>
<evidence type="ECO:0000313" key="1">
    <source>
        <dbReference type="EMBL" id="RAJ26770.1"/>
    </source>
</evidence>